<evidence type="ECO:0000313" key="3">
    <source>
        <dbReference type="EMBL" id="SFO73472.1"/>
    </source>
</evidence>
<dbReference type="STRING" id="455193.SAMN05421805_12328"/>
<protein>
    <submittedName>
        <fullName evidence="3">Uncharacterized protein</fullName>
    </submittedName>
</protein>
<proteinExistence type="predicted"/>
<reference evidence="2 5" key="2">
    <citation type="submission" date="2018-10" db="EMBL/GenBank/DDBJ databases">
        <title>Sequencing the genomes of 1000 actinobacteria strains.</title>
        <authorList>
            <person name="Klenk H.-P."/>
        </authorList>
    </citation>
    <scope>NUCLEOTIDE SEQUENCE [LARGE SCALE GENOMIC DNA]</scope>
    <source>
        <strain evidence="2 5">DSM 45119</strain>
    </source>
</reference>
<reference evidence="3 4" key="1">
    <citation type="submission" date="2016-10" db="EMBL/GenBank/DDBJ databases">
        <authorList>
            <person name="de Groot N.N."/>
        </authorList>
    </citation>
    <scope>NUCLEOTIDE SEQUENCE [LARGE SCALE GENOMIC DNA]</scope>
    <source>
        <strain evidence="3 4">CPCC 201259</strain>
    </source>
</reference>
<keyword evidence="1" id="KW-0812">Transmembrane</keyword>
<dbReference type="Proteomes" id="UP000199398">
    <property type="component" value="Unassembled WGS sequence"/>
</dbReference>
<evidence type="ECO:0000256" key="1">
    <source>
        <dbReference type="SAM" id="Phobius"/>
    </source>
</evidence>
<dbReference type="EMBL" id="FOUP01000023">
    <property type="protein sequence ID" value="SFO73472.1"/>
    <property type="molecule type" value="Genomic_DNA"/>
</dbReference>
<keyword evidence="5" id="KW-1185">Reference proteome</keyword>
<organism evidence="3 4">
    <name type="scientific">Saccharopolyspora antimicrobica</name>
    <dbReference type="NCBI Taxonomy" id="455193"/>
    <lineage>
        <taxon>Bacteria</taxon>
        <taxon>Bacillati</taxon>
        <taxon>Actinomycetota</taxon>
        <taxon>Actinomycetes</taxon>
        <taxon>Pseudonocardiales</taxon>
        <taxon>Pseudonocardiaceae</taxon>
        <taxon>Saccharopolyspora</taxon>
    </lineage>
</organism>
<sequence length="48" mass="4939">MGPAPQAPVPTPPRPKRLPVVGVLVFAVVLGLVTGVLMAGVTVAVRYF</sequence>
<gene>
    <name evidence="2" type="ORF">ATL45_2985</name>
    <name evidence="3" type="ORF">SAMN05421805_12328</name>
</gene>
<evidence type="ECO:0000313" key="4">
    <source>
        <dbReference type="Proteomes" id="UP000199398"/>
    </source>
</evidence>
<keyword evidence="1" id="KW-0472">Membrane</keyword>
<name>A0A1I5JL07_9PSEU</name>
<dbReference type="EMBL" id="RBXX01000002">
    <property type="protein sequence ID" value="RKT84661.1"/>
    <property type="molecule type" value="Genomic_DNA"/>
</dbReference>
<dbReference type="Proteomes" id="UP000270697">
    <property type="component" value="Unassembled WGS sequence"/>
</dbReference>
<keyword evidence="1" id="KW-1133">Transmembrane helix</keyword>
<dbReference type="AlphaFoldDB" id="A0A1I5JL07"/>
<evidence type="ECO:0000313" key="2">
    <source>
        <dbReference type="EMBL" id="RKT84661.1"/>
    </source>
</evidence>
<accession>A0A1I5JL07</accession>
<evidence type="ECO:0000313" key="5">
    <source>
        <dbReference type="Proteomes" id="UP000270697"/>
    </source>
</evidence>
<feature type="transmembrane region" description="Helical" evidence="1">
    <location>
        <begin position="20"/>
        <end position="45"/>
    </location>
</feature>